<proteinExistence type="predicted"/>
<reference evidence="2 3" key="1">
    <citation type="journal article" date="2016" name="Mol. Biol. Evol.">
        <title>Comparative Genomics of Early-Diverging Mushroom-Forming Fungi Provides Insights into the Origins of Lignocellulose Decay Capabilities.</title>
        <authorList>
            <person name="Nagy L.G."/>
            <person name="Riley R."/>
            <person name="Tritt A."/>
            <person name="Adam C."/>
            <person name="Daum C."/>
            <person name="Floudas D."/>
            <person name="Sun H."/>
            <person name="Yadav J.S."/>
            <person name="Pangilinan J."/>
            <person name="Larsson K.H."/>
            <person name="Matsuura K."/>
            <person name="Barry K."/>
            <person name="Labutti K."/>
            <person name="Kuo R."/>
            <person name="Ohm R.A."/>
            <person name="Bhattacharya S.S."/>
            <person name="Shirouzu T."/>
            <person name="Yoshinaga Y."/>
            <person name="Martin F.M."/>
            <person name="Grigoriev I.V."/>
            <person name="Hibbett D.S."/>
        </authorList>
    </citation>
    <scope>NUCLEOTIDE SEQUENCE [LARGE SCALE GENOMIC DNA]</scope>
    <source>
        <strain evidence="2 3">HHB12733</strain>
    </source>
</reference>
<dbReference type="AlphaFoldDB" id="A0A165FYR8"/>
<gene>
    <name evidence="2" type="ORF">CALCODRAFT_283289</name>
</gene>
<dbReference type="Proteomes" id="UP000076842">
    <property type="component" value="Unassembled WGS sequence"/>
</dbReference>
<evidence type="ECO:0000313" key="2">
    <source>
        <dbReference type="EMBL" id="KZT57378.1"/>
    </source>
</evidence>
<evidence type="ECO:0000256" key="1">
    <source>
        <dbReference type="SAM" id="MobiDB-lite"/>
    </source>
</evidence>
<feature type="region of interest" description="Disordered" evidence="1">
    <location>
        <begin position="122"/>
        <end position="162"/>
    </location>
</feature>
<accession>A0A165FYR8</accession>
<dbReference type="InParanoid" id="A0A165FYR8"/>
<protein>
    <submittedName>
        <fullName evidence="2">Uncharacterized protein</fullName>
    </submittedName>
</protein>
<feature type="compositionally biased region" description="Basic residues" evidence="1">
    <location>
        <begin position="238"/>
        <end position="247"/>
    </location>
</feature>
<evidence type="ECO:0000313" key="3">
    <source>
        <dbReference type="Proteomes" id="UP000076842"/>
    </source>
</evidence>
<dbReference type="EMBL" id="KV423964">
    <property type="protein sequence ID" value="KZT57378.1"/>
    <property type="molecule type" value="Genomic_DNA"/>
</dbReference>
<keyword evidence="3" id="KW-1185">Reference proteome</keyword>
<sequence length="298" mass="32889">MDDGRSEGGRGGGSSRPGRTVGCVDWELNWLRLSVRGDVQVSSELCVERPTSVSSNVAERLLRAPTPHRPVANPPHRVDPGPAAYPQSAHVSQAALTTCSIRSPQNAHSISTIVRVGHQARRDRPPFHSCTPPPRLQNWDDDGPELPNTSRNTLGSATPFRARHPGTCPVAYHTRNSVGPTLTRPYTLTGRRHWANDDARGVECELFLYSTKATQPNHTDYLRPWPTVPVPRQWSAGNRHHRARSATKPHADGRHCYPAEARPAGETHCRGKLDRCSEHGVGHGCRFITCVMGREEYA</sequence>
<feature type="compositionally biased region" description="Basic and acidic residues" evidence="1">
    <location>
        <begin position="249"/>
        <end position="259"/>
    </location>
</feature>
<organism evidence="2 3">
    <name type="scientific">Calocera cornea HHB12733</name>
    <dbReference type="NCBI Taxonomy" id="1353952"/>
    <lineage>
        <taxon>Eukaryota</taxon>
        <taxon>Fungi</taxon>
        <taxon>Dikarya</taxon>
        <taxon>Basidiomycota</taxon>
        <taxon>Agaricomycotina</taxon>
        <taxon>Dacrymycetes</taxon>
        <taxon>Dacrymycetales</taxon>
        <taxon>Dacrymycetaceae</taxon>
        <taxon>Calocera</taxon>
    </lineage>
</organism>
<name>A0A165FYR8_9BASI</name>
<feature type="region of interest" description="Disordered" evidence="1">
    <location>
        <begin position="232"/>
        <end position="259"/>
    </location>
</feature>
<feature type="compositionally biased region" description="Polar residues" evidence="1">
    <location>
        <begin position="147"/>
        <end position="156"/>
    </location>
</feature>